<dbReference type="InterPro" id="IPR022781">
    <property type="entry name" value="Flagellar_biosynth_FliO"/>
</dbReference>
<comment type="subcellular location">
    <subcellularLocation>
        <location evidence="1">Cell membrane</location>
    </subcellularLocation>
</comment>
<evidence type="ECO:0000256" key="4">
    <source>
        <dbReference type="ARBA" id="ARBA00022989"/>
    </source>
</evidence>
<keyword evidence="3 6" id="KW-0812">Transmembrane</keyword>
<evidence type="ECO:0000313" key="10">
    <source>
        <dbReference type="Proteomes" id="UP001299608"/>
    </source>
</evidence>
<dbReference type="RefSeq" id="WP_165642666.1">
    <property type="nucleotide sequence ID" value="NZ_CAXTHN010000005.1"/>
</dbReference>
<reference evidence="8" key="2">
    <citation type="submission" date="2020-02" db="EMBL/GenBank/DDBJ databases">
        <authorList>
            <person name="Littmann E."/>
            <person name="Sorbara M."/>
        </authorList>
    </citation>
    <scope>NUCLEOTIDE SEQUENCE</scope>
    <source>
        <strain evidence="8">MSK.1.17</strain>
    </source>
</reference>
<dbReference type="Pfam" id="PF04347">
    <property type="entry name" value="FliO"/>
    <property type="match status" value="1"/>
</dbReference>
<gene>
    <name evidence="8" type="ORF">G5B36_24085</name>
    <name evidence="7" type="ORF">L0N08_20660</name>
</gene>
<dbReference type="GO" id="GO:0016020">
    <property type="term" value="C:membrane"/>
    <property type="evidence" value="ECO:0007669"/>
    <property type="project" value="InterPro"/>
</dbReference>
<sequence>MELFSLFSAIFMVVLVLLLAWWFSRQLGSRYMKASSDQNIRILEQIRLGTDQRLLLMKMRERVFLIGVSQAGIQMLAELGEDFKGEYEARIGKEQEEENG</sequence>
<organism evidence="7 10">
    <name type="scientific">Enterocloster aldenensis</name>
    <dbReference type="NCBI Taxonomy" id="358742"/>
    <lineage>
        <taxon>Bacteria</taxon>
        <taxon>Bacillati</taxon>
        <taxon>Bacillota</taxon>
        <taxon>Clostridia</taxon>
        <taxon>Lachnospirales</taxon>
        <taxon>Lachnospiraceae</taxon>
        <taxon>Enterocloster</taxon>
    </lineage>
</organism>
<accession>A0AAW5BWY6</accession>
<evidence type="ECO:0000256" key="1">
    <source>
        <dbReference type="ARBA" id="ARBA00004236"/>
    </source>
</evidence>
<name>A0AAW5BWY6_9FIRM</name>
<dbReference type="AlphaFoldDB" id="A0AAW5BWY6"/>
<keyword evidence="5 6" id="KW-0472">Membrane</keyword>
<dbReference type="GO" id="GO:0044781">
    <property type="term" value="P:bacterial-type flagellum organization"/>
    <property type="evidence" value="ECO:0007669"/>
    <property type="project" value="InterPro"/>
</dbReference>
<evidence type="ECO:0000313" key="7">
    <source>
        <dbReference type="EMBL" id="MCG4747843.1"/>
    </source>
</evidence>
<dbReference type="EMBL" id="JAKNGE010000029">
    <property type="protein sequence ID" value="MCG4747843.1"/>
    <property type="molecule type" value="Genomic_DNA"/>
</dbReference>
<protein>
    <submittedName>
        <fullName evidence="7">Flagellar biosynthetic protein FliO</fullName>
    </submittedName>
    <submittedName>
        <fullName evidence="8">FliO/MopB family protein</fullName>
    </submittedName>
</protein>
<keyword evidence="9" id="KW-1185">Reference proteome</keyword>
<dbReference type="Proteomes" id="UP001299608">
    <property type="component" value="Unassembled WGS sequence"/>
</dbReference>
<proteinExistence type="predicted"/>
<reference evidence="8 9" key="1">
    <citation type="journal article" date="2020" name="Cell Host Microbe">
        <title>Functional and Genomic Variation between Human-Derived Isolates of Lachnospiraceae Reveals Inter- and Intra-Species Diversity.</title>
        <authorList>
            <person name="Sorbara M.T."/>
            <person name="Littmann E.R."/>
            <person name="Fontana E."/>
            <person name="Moody T.U."/>
            <person name="Kohout C.E."/>
            <person name="Gjonbalaj M."/>
            <person name="Eaton V."/>
            <person name="Seok R."/>
            <person name="Leiner I.M."/>
            <person name="Pamer E.G."/>
        </authorList>
    </citation>
    <scope>NUCLEOTIDE SEQUENCE [LARGE SCALE GENOMIC DNA]</scope>
    <source>
        <strain evidence="8 9">MSK.1.17</strain>
    </source>
</reference>
<evidence type="ECO:0000313" key="9">
    <source>
        <dbReference type="Proteomes" id="UP000669239"/>
    </source>
</evidence>
<evidence type="ECO:0000256" key="5">
    <source>
        <dbReference type="ARBA" id="ARBA00023136"/>
    </source>
</evidence>
<evidence type="ECO:0000256" key="6">
    <source>
        <dbReference type="SAM" id="Phobius"/>
    </source>
</evidence>
<keyword evidence="7" id="KW-0966">Cell projection</keyword>
<feature type="transmembrane region" description="Helical" evidence="6">
    <location>
        <begin position="6"/>
        <end position="23"/>
    </location>
</feature>
<dbReference type="Proteomes" id="UP000669239">
    <property type="component" value="Unassembled WGS sequence"/>
</dbReference>
<dbReference type="EMBL" id="JAAITT010000047">
    <property type="protein sequence ID" value="NSJ51758.1"/>
    <property type="molecule type" value="Genomic_DNA"/>
</dbReference>
<keyword evidence="2" id="KW-1003">Cell membrane</keyword>
<comment type="caution">
    <text evidence="7">The sequence shown here is derived from an EMBL/GenBank/DDBJ whole genome shotgun (WGS) entry which is preliminary data.</text>
</comment>
<keyword evidence="7" id="KW-0282">Flagellum</keyword>
<reference evidence="7" key="3">
    <citation type="submission" date="2022-01" db="EMBL/GenBank/DDBJ databases">
        <title>Collection of gut derived symbiotic bacterial strains cultured from healthy donors.</title>
        <authorList>
            <person name="Lin H."/>
            <person name="Kohout C."/>
            <person name="Waligurski E."/>
            <person name="Pamer E.G."/>
        </authorList>
    </citation>
    <scope>NUCLEOTIDE SEQUENCE</scope>
    <source>
        <strain evidence="7">DFI.6.55</strain>
    </source>
</reference>
<evidence type="ECO:0000256" key="2">
    <source>
        <dbReference type="ARBA" id="ARBA00022475"/>
    </source>
</evidence>
<evidence type="ECO:0000313" key="8">
    <source>
        <dbReference type="EMBL" id="NSJ51758.1"/>
    </source>
</evidence>
<keyword evidence="4 6" id="KW-1133">Transmembrane helix</keyword>
<evidence type="ECO:0000256" key="3">
    <source>
        <dbReference type="ARBA" id="ARBA00022692"/>
    </source>
</evidence>
<keyword evidence="7" id="KW-0969">Cilium</keyword>